<dbReference type="STRING" id="27342.A0A0H2RWJ0"/>
<evidence type="ECO:0000256" key="1">
    <source>
        <dbReference type="SAM" id="MobiDB-lite"/>
    </source>
</evidence>
<keyword evidence="4" id="KW-1185">Reference proteome</keyword>
<dbReference type="Proteomes" id="UP000053477">
    <property type="component" value="Unassembled WGS sequence"/>
</dbReference>
<gene>
    <name evidence="3" type="ORF">SCHPADRAFT_943809</name>
</gene>
<feature type="transmembrane region" description="Helical" evidence="2">
    <location>
        <begin position="174"/>
        <end position="195"/>
    </location>
</feature>
<sequence>MKTSGRMESIKDRNRPQYTSSAPEGLQFVGGIWLDLRRLCTSISSLLMALDSLSNYVEVIFNEELVELELVLSELRAFVKSCSNTQSQALREPIYQRDLMRELDGYFVKLSRRLEKLNKYGFTKIDQDLKEQKKKMQAENLSLLTAAVFFSSITASTLQLSISQRSKTYDIVNFLWFTSLVFSIASAMNSLLASTSAWKHAIFRRGTINESMPFFIEFWSHESPLYFLFVAALTFIIGLCLLGFASDQARWTSSITTILTGLSIIGIFRATAWFIAENRRFASHSGGIGSVICKRFKLPLFAGGFIQSIAHRGTNTLIFLKKVILRAVGWVTSPAPERNASQPNVIDPPLFNFYLAPWTDRRQDFIHCVFSPNERPVSTNPYTTLAKRVTGFEALHMTTIDDVFGNTIEILDNECRVQGVAFISWSKPKCFCRIFRVADLSVVQTHPVCTSDDFYVGPPVWSPLSNSFLLQTDRGTVELWRTEGDGFARICNILEDLGNDGLLKYHEHHLLWLPHSESFLLLDRTIPAVRIYDSTGLLTGECTLKSDVELYDRVSISESFLVNNSTLVEQEGRQKLLISMTSTFRPNRNSYYASTTQVLHELLVFDLEGLKVDSRLAIFDPTIAFSLSKIGKNEVELLISFDNEIANPMPASSALEISRIWAIVKQLSDSLVLFLVLCRETNKNRFVIWDRYTAIPLLTFDNLFQTGNASPLFVNPSNKMMFATISWQSVVLWEFSSETEGIQNAKYYRRAASYAI</sequence>
<dbReference type="EMBL" id="KQ086063">
    <property type="protein sequence ID" value="KLO09186.1"/>
    <property type="molecule type" value="Genomic_DNA"/>
</dbReference>
<reference evidence="3 4" key="1">
    <citation type="submission" date="2015-04" db="EMBL/GenBank/DDBJ databases">
        <title>Complete genome sequence of Schizopora paradoxa KUC8140, a cosmopolitan wood degrader in East Asia.</title>
        <authorList>
            <consortium name="DOE Joint Genome Institute"/>
            <person name="Min B."/>
            <person name="Park H."/>
            <person name="Jang Y."/>
            <person name="Kim J.-J."/>
            <person name="Kim K.H."/>
            <person name="Pangilinan J."/>
            <person name="Lipzen A."/>
            <person name="Riley R."/>
            <person name="Grigoriev I.V."/>
            <person name="Spatafora J.W."/>
            <person name="Choi I.-G."/>
        </authorList>
    </citation>
    <scope>NUCLEOTIDE SEQUENCE [LARGE SCALE GENOMIC DNA]</scope>
    <source>
        <strain evidence="3 4">KUC8140</strain>
    </source>
</reference>
<evidence type="ECO:0008006" key="5">
    <source>
        <dbReference type="Google" id="ProtNLM"/>
    </source>
</evidence>
<keyword evidence="2" id="KW-0812">Transmembrane</keyword>
<organism evidence="3 4">
    <name type="scientific">Schizopora paradoxa</name>
    <dbReference type="NCBI Taxonomy" id="27342"/>
    <lineage>
        <taxon>Eukaryota</taxon>
        <taxon>Fungi</taxon>
        <taxon>Dikarya</taxon>
        <taxon>Basidiomycota</taxon>
        <taxon>Agaricomycotina</taxon>
        <taxon>Agaricomycetes</taxon>
        <taxon>Hymenochaetales</taxon>
        <taxon>Schizoporaceae</taxon>
        <taxon>Schizopora</taxon>
    </lineage>
</organism>
<evidence type="ECO:0000313" key="4">
    <source>
        <dbReference type="Proteomes" id="UP000053477"/>
    </source>
</evidence>
<evidence type="ECO:0000256" key="2">
    <source>
        <dbReference type="SAM" id="Phobius"/>
    </source>
</evidence>
<dbReference type="OrthoDB" id="972532at2759"/>
<feature type="transmembrane region" description="Helical" evidence="2">
    <location>
        <begin position="225"/>
        <end position="245"/>
    </location>
</feature>
<dbReference type="SUPFAM" id="SSF69322">
    <property type="entry name" value="Tricorn protease domain 2"/>
    <property type="match status" value="1"/>
</dbReference>
<evidence type="ECO:0000313" key="3">
    <source>
        <dbReference type="EMBL" id="KLO09186.1"/>
    </source>
</evidence>
<dbReference type="InParanoid" id="A0A0H2RWJ0"/>
<keyword evidence="2" id="KW-0472">Membrane</keyword>
<accession>A0A0H2RWJ0</accession>
<protein>
    <recommendedName>
        <fullName evidence="5">WD40 repeat-like protein</fullName>
    </recommendedName>
</protein>
<feature type="transmembrane region" description="Helical" evidence="2">
    <location>
        <begin position="251"/>
        <end position="276"/>
    </location>
</feature>
<name>A0A0H2RWJ0_9AGAM</name>
<feature type="region of interest" description="Disordered" evidence="1">
    <location>
        <begin position="1"/>
        <end position="21"/>
    </location>
</feature>
<proteinExistence type="predicted"/>
<dbReference type="AlphaFoldDB" id="A0A0H2RWJ0"/>
<keyword evidence="2" id="KW-1133">Transmembrane helix</keyword>